<accession>A0AA90K8Z6</accession>
<name>A0AA90K8Z6_9ACTN</name>
<reference evidence="1" key="1">
    <citation type="submission" date="2023-05" db="EMBL/GenBank/DDBJ databases">
        <title>Streptantibioticus silvisoli sp. nov., acidotolerant actinomycetes 1 from pine litter.</title>
        <authorList>
            <person name="Swiecimska M."/>
            <person name="Golinska P."/>
            <person name="Sangal V."/>
            <person name="Wachnowicz B."/>
            <person name="Goodfellow M."/>
        </authorList>
    </citation>
    <scope>NUCLEOTIDE SEQUENCE</scope>
    <source>
        <strain evidence="1">SL13</strain>
    </source>
</reference>
<evidence type="ECO:0000313" key="1">
    <source>
        <dbReference type="EMBL" id="MDI5970528.1"/>
    </source>
</evidence>
<dbReference type="RefSeq" id="WP_271313126.1">
    <property type="nucleotide sequence ID" value="NZ_JABXJJ020000016.1"/>
</dbReference>
<dbReference type="AlphaFoldDB" id="A0AA90K8Z6"/>
<sequence length="105" mass="10824">MAADESAAAKLYRCSPDAARLAAPGARRLAWAGSRWTERTVTPVTRRELRTAGPPLRGPLPADLLPAVTGAARAAFVRAGLRGFRLPAANAVPAGWTTCGAASAC</sequence>
<dbReference type="EMBL" id="JABXJJ020000016">
    <property type="protein sequence ID" value="MDI5970528.1"/>
    <property type="molecule type" value="Genomic_DNA"/>
</dbReference>
<comment type="caution">
    <text evidence="1">The sequence shown here is derived from an EMBL/GenBank/DDBJ whole genome shotgun (WGS) entry which is preliminary data.</text>
</comment>
<proteinExistence type="predicted"/>
<organism evidence="1">
    <name type="scientific">Streptantibioticus silvisoli</name>
    <dbReference type="NCBI Taxonomy" id="2705255"/>
    <lineage>
        <taxon>Bacteria</taxon>
        <taxon>Bacillati</taxon>
        <taxon>Actinomycetota</taxon>
        <taxon>Actinomycetes</taxon>
        <taxon>Kitasatosporales</taxon>
        <taxon>Streptomycetaceae</taxon>
        <taxon>Streptantibioticus</taxon>
    </lineage>
</organism>
<protein>
    <submittedName>
        <fullName evidence="1">Uncharacterized protein</fullName>
    </submittedName>
</protein>
<gene>
    <name evidence="1" type="ORF">POF50_014450</name>
</gene>